<dbReference type="Gene3D" id="3.40.50.1010">
    <property type="entry name" value="5'-nuclease"/>
    <property type="match status" value="1"/>
</dbReference>
<keyword evidence="1" id="KW-0255">Endonuclease</keyword>
<evidence type="ECO:0000313" key="1">
    <source>
        <dbReference type="EMBL" id="SNT41517.1"/>
    </source>
</evidence>
<dbReference type="RefSeq" id="WP_089410320.1">
    <property type="nucleotide sequence ID" value="NZ_FZOU01000012.1"/>
</dbReference>
<sequence length="61" mass="6504">MGCIDALLDATQAAPWDEAAAQAYSKLRAWLAAKGKSLSAMDMLAAHASLLLDIEDWANDL</sequence>
<dbReference type="GO" id="GO:0004519">
    <property type="term" value="F:endonuclease activity"/>
    <property type="evidence" value="ECO:0007669"/>
    <property type="project" value="UniProtKB-KW"/>
</dbReference>
<proteinExistence type="predicted"/>
<gene>
    <name evidence="1" type="ORF">SAMN05421770_11241</name>
</gene>
<dbReference type="EMBL" id="FZOU01000012">
    <property type="protein sequence ID" value="SNT41517.1"/>
    <property type="molecule type" value="Genomic_DNA"/>
</dbReference>
<organism evidence="1 2">
    <name type="scientific">Granulicella rosea</name>
    <dbReference type="NCBI Taxonomy" id="474952"/>
    <lineage>
        <taxon>Bacteria</taxon>
        <taxon>Pseudomonadati</taxon>
        <taxon>Acidobacteriota</taxon>
        <taxon>Terriglobia</taxon>
        <taxon>Terriglobales</taxon>
        <taxon>Acidobacteriaceae</taxon>
        <taxon>Granulicella</taxon>
    </lineage>
</organism>
<keyword evidence="2" id="KW-1185">Reference proteome</keyword>
<keyword evidence="1" id="KW-0540">Nuclease</keyword>
<accession>A0A239MEP7</accession>
<dbReference type="Proteomes" id="UP000198356">
    <property type="component" value="Unassembled WGS sequence"/>
</dbReference>
<reference evidence="1 2" key="1">
    <citation type="submission" date="2017-06" db="EMBL/GenBank/DDBJ databases">
        <authorList>
            <person name="Kim H.J."/>
            <person name="Triplett B.A."/>
        </authorList>
    </citation>
    <scope>NUCLEOTIDE SEQUENCE [LARGE SCALE GENOMIC DNA]</scope>
    <source>
        <strain evidence="1 2">DSM 18704</strain>
    </source>
</reference>
<dbReference type="InterPro" id="IPR029060">
    <property type="entry name" value="PIN-like_dom_sf"/>
</dbReference>
<protein>
    <submittedName>
        <fullName evidence="1">tRNA(fMet)-specific endonuclease VapC</fullName>
    </submittedName>
</protein>
<name>A0A239MEP7_9BACT</name>
<dbReference type="SUPFAM" id="SSF88723">
    <property type="entry name" value="PIN domain-like"/>
    <property type="match status" value="1"/>
</dbReference>
<keyword evidence="1" id="KW-0378">Hydrolase</keyword>
<dbReference type="AlphaFoldDB" id="A0A239MEP7"/>
<evidence type="ECO:0000313" key="2">
    <source>
        <dbReference type="Proteomes" id="UP000198356"/>
    </source>
</evidence>